<comment type="caution">
    <text evidence="2">The sequence shown here is derived from an EMBL/GenBank/DDBJ whole genome shotgun (WGS) entry which is preliminary data.</text>
</comment>
<evidence type="ECO:0000313" key="3">
    <source>
        <dbReference type="Proteomes" id="UP000823750"/>
    </source>
</evidence>
<keyword evidence="1" id="KW-0472">Membrane</keyword>
<evidence type="ECO:0000313" key="2">
    <source>
        <dbReference type="EMBL" id="MBO8485786.1"/>
    </source>
</evidence>
<name>A0A9D9J4P5_9BACT</name>
<gene>
    <name evidence="2" type="ORF">IAB78_05120</name>
</gene>
<sequence length="115" mass="12930">MRKVILSISEEISLKILAGRNYDNILTKVIMEHCHWCGRPISGKPYYRDFWSGNAFCSKRCKMEYDASKTTNSQPTYSGQDSAEKGGCGSFIAKVIKWAIIIFIALIILAALFAE</sequence>
<proteinExistence type="predicted"/>
<accession>A0A9D9J4P5</accession>
<organism evidence="2 3">
    <name type="scientific">Candidatus Cryptobacteroides excrementavium</name>
    <dbReference type="NCBI Taxonomy" id="2840759"/>
    <lineage>
        <taxon>Bacteria</taxon>
        <taxon>Pseudomonadati</taxon>
        <taxon>Bacteroidota</taxon>
        <taxon>Bacteroidia</taxon>
        <taxon>Bacteroidales</taxon>
        <taxon>Candidatus Cryptobacteroides</taxon>
    </lineage>
</organism>
<dbReference type="AlphaFoldDB" id="A0A9D9J4P5"/>
<protein>
    <submittedName>
        <fullName evidence="2">Uncharacterized protein</fullName>
    </submittedName>
</protein>
<reference evidence="2" key="1">
    <citation type="submission" date="2020-10" db="EMBL/GenBank/DDBJ databases">
        <authorList>
            <person name="Gilroy R."/>
        </authorList>
    </citation>
    <scope>NUCLEOTIDE SEQUENCE</scope>
    <source>
        <strain evidence="2">B2-16538</strain>
    </source>
</reference>
<dbReference type="Proteomes" id="UP000823750">
    <property type="component" value="Unassembled WGS sequence"/>
</dbReference>
<reference evidence="2" key="2">
    <citation type="journal article" date="2021" name="PeerJ">
        <title>Extensive microbial diversity within the chicken gut microbiome revealed by metagenomics and culture.</title>
        <authorList>
            <person name="Gilroy R."/>
            <person name="Ravi A."/>
            <person name="Getino M."/>
            <person name="Pursley I."/>
            <person name="Horton D.L."/>
            <person name="Alikhan N.F."/>
            <person name="Baker D."/>
            <person name="Gharbi K."/>
            <person name="Hall N."/>
            <person name="Watson M."/>
            <person name="Adriaenssens E.M."/>
            <person name="Foster-Nyarko E."/>
            <person name="Jarju S."/>
            <person name="Secka A."/>
            <person name="Antonio M."/>
            <person name="Oren A."/>
            <person name="Chaudhuri R.R."/>
            <person name="La Ragione R."/>
            <person name="Hildebrand F."/>
            <person name="Pallen M.J."/>
        </authorList>
    </citation>
    <scope>NUCLEOTIDE SEQUENCE</scope>
    <source>
        <strain evidence="2">B2-16538</strain>
    </source>
</reference>
<evidence type="ECO:0000256" key="1">
    <source>
        <dbReference type="SAM" id="Phobius"/>
    </source>
</evidence>
<keyword evidence="1" id="KW-0812">Transmembrane</keyword>
<feature type="transmembrane region" description="Helical" evidence="1">
    <location>
        <begin position="95"/>
        <end position="114"/>
    </location>
</feature>
<keyword evidence="1" id="KW-1133">Transmembrane helix</keyword>
<dbReference type="EMBL" id="JADILX010000081">
    <property type="protein sequence ID" value="MBO8485786.1"/>
    <property type="molecule type" value="Genomic_DNA"/>
</dbReference>